<organism evidence="1">
    <name type="scientific">uncultured Caudovirales phage</name>
    <dbReference type="NCBI Taxonomy" id="2100421"/>
    <lineage>
        <taxon>Viruses</taxon>
        <taxon>Duplodnaviria</taxon>
        <taxon>Heunggongvirae</taxon>
        <taxon>Uroviricota</taxon>
        <taxon>Caudoviricetes</taxon>
        <taxon>Peduoviridae</taxon>
        <taxon>Maltschvirus</taxon>
        <taxon>Maltschvirus maltsch</taxon>
    </lineage>
</organism>
<dbReference type="EMBL" id="LR798212">
    <property type="protein sequence ID" value="CAB5187178.1"/>
    <property type="molecule type" value="Genomic_DNA"/>
</dbReference>
<evidence type="ECO:0000313" key="2">
    <source>
        <dbReference type="EMBL" id="CAB5187178.1"/>
    </source>
</evidence>
<evidence type="ECO:0000313" key="1">
    <source>
        <dbReference type="EMBL" id="CAB4242171.1"/>
    </source>
</evidence>
<gene>
    <name evidence="2" type="ORF">UFOVP165_12</name>
    <name evidence="1" type="ORF">UFOVP72_41</name>
</gene>
<dbReference type="EMBL" id="LR797828">
    <property type="protein sequence ID" value="CAB4242171.1"/>
    <property type="molecule type" value="Genomic_DNA"/>
</dbReference>
<reference evidence="1" key="1">
    <citation type="submission" date="2020-05" db="EMBL/GenBank/DDBJ databases">
        <authorList>
            <person name="Chiriac C."/>
            <person name="Salcher M."/>
            <person name="Ghai R."/>
            <person name="Kavagutti S V."/>
        </authorList>
    </citation>
    <scope>NUCLEOTIDE SEQUENCE</scope>
</reference>
<protein>
    <submittedName>
        <fullName evidence="1">Uncharacterized protein</fullName>
    </submittedName>
</protein>
<proteinExistence type="predicted"/>
<accession>A0A6J5TB71</accession>
<sequence>MLNETRIPGQRVAITEDDNRTPSREWFRFFNYLYTVIVTYITNGAFYDDTSPVWPANTPAIVPIGGTYATNGFTLAASRVTVASGGTYVVNASVQLSNNNAANDDDVVVWLRVNGTDATATARQMTVPKQHAAVAGRAVLPVNFVHTFAAGDYFELYGLSKLGYAQITTYAASSSPDYPAAPGTVLTVAQIL</sequence>
<name>A0A6J5TB71_9CAUD</name>